<comment type="caution">
    <text evidence="1">The sequence shown here is derived from an EMBL/GenBank/DDBJ whole genome shotgun (WGS) entry which is preliminary data.</text>
</comment>
<reference evidence="1 2" key="1">
    <citation type="submission" date="2019-07" db="EMBL/GenBank/DDBJ databases">
        <title>Draft genome of C. aurimucosum strain 2274.</title>
        <authorList>
            <person name="Pacheco L.G.C."/>
            <person name="Aguiar E.R.G.R."/>
            <person name="Santos C.S."/>
            <person name="Rocha D.J.P.G."/>
            <person name="Sant'Anna L.O."/>
            <person name="Mattos-Guaraldi A.L."/>
            <person name="Santos L.S."/>
        </authorList>
    </citation>
    <scope>NUCLEOTIDE SEQUENCE [LARGE SCALE GENOMIC DNA]</scope>
    <source>
        <strain evidence="1 2">2274</strain>
    </source>
</reference>
<dbReference type="AlphaFoldDB" id="A0A553G0B7"/>
<proteinExistence type="predicted"/>
<keyword evidence="2" id="KW-1185">Reference proteome</keyword>
<organism evidence="1 2">
    <name type="scientific">Corynebacterium hiratae</name>
    <dbReference type="NCBI Taxonomy" id="3139423"/>
    <lineage>
        <taxon>Bacteria</taxon>
        <taxon>Bacillati</taxon>
        <taxon>Actinomycetota</taxon>
        <taxon>Actinomycetes</taxon>
        <taxon>Mycobacteriales</taxon>
        <taxon>Corynebacteriaceae</taxon>
        <taxon>Corynebacterium</taxon>
    </lineage>
</organism>
<accession>A0A553G0B7</accession>
<dbReference type="EMBL" id="VKDK01000005">
    <property type="protein sequence ID" value="TRX62953.1"/>
    <property type="molecule type" value="Genomic_DNA"/>
</dbReference>
<evidence type="ECO:0000313" key="1">
    <source>
        <dbReference type="EMBL" id="TRX62953.1"/>
    </source>
</evidence>
<evidence type="ECO:0000313" key="2">
    <source>
        <dbReference type="Proteomes" id="UP000320443"/>
    </source>
</evidence>
<name>A0A553G0B7_9CORY</name>
<dbReference type="Proteomes" id="UP000320443">
    <property type="component" value="Unassembled WGS sequence"/>
</dbReference>
<gene>
    <name evidence="1" type="ORF">FNY97_05275</name>
</gene>
<protein>
    <recommendedName>
        <fullName evidence="3">Transducer protein Htr23</fullName>
    </recommendedName>
</protein>
<dbReference type="RefSeq" id="WP_144013299.1">
    <property type="nucleotide sequence ID" value="NZ_VKDK01000005.1"/>
</dbReference>
<sequence>MTSFDTFTIDTEHTRRLAHELAAVSRASPTPSPELPIEPVVDGFSSAFNAAMENLTARLAQVRADAGAVAESSFRMAREAEETDSALASACGGL</sequence>
<evidence type="ECO:0008006" key="3">
    <source>
        <dbReference type="Google" id="ProtNLM"/>
    </source>
</evidence>